<accession>A0ABN2LRG3</accession>
<gene>
    <name evidence="1" type="ORF">GCM10009682_19070</name>
</gene>
<dbReference type="InterPro" id="IPR025101">
    <property type="entry name" value="DUF4012"/>
</dbReference>
<dbReference type="Proteomes" id="UP001500218">
    <property type="component" value="Unassembled WGS sequence"/>
</dbReference>
<evidence type="ECO:0000313" key="1">
    <source>
        <dbReference type="EMBL" id="GAA1797586.1"/>
    </source>
</evidence>
<protein>
    <recommendedName>
        <fullName evidence="3">DUF4012 domain-containing protein</fullName>
    </recommendedName>
</protein>
<dbReference type="Pfam" id="PF13196">
    <property type="entry name" value="DUF4012"/>
    <property type="match status" value="1"/>
</dbReference>
<evidence type="ECO:0000313" key="2">
    <source>
        <dbReference type="Proteomes" id="UP001500218"/>
    </source>
</evidence>
<sequence>MTGLAGPVAAAEAELRDGLTRAAAMTTTVVRAARLLPGMLGADGPRTYLVLFQNLAEARATGGIPGAFAVIRADRGAVRLVRTGTAARDLRVFLPPVARLSETARSLYTERPAIFPADVNVSPDFPTAARLIREMYRLRTGQTVDGVIATDPVALAYLLSATGPLRVSGGPTLTRANAVRVLLSEVYDRFRDEATQNAYFGRATRAIFAALVGGAFAPVPAITALAQAAGERRILVWSARAAERRLLAGTVLAGRLPSDDRTRPTVGVFLNDGSGAKLGYYLTRAATLGTEECRADGRAVLRLRLRLGSTAPRTGLPPAVLGLGLADHPYAVRTQVLVFSPVGGAVIDARVGGRTRAFGSGFEGGRFVALFMFDVRPGASLTLDVRVLTGQSTDWDGPARIVTTPGVNRWEISTSAARPC</sequence>
<keyword evidence="2" id="KW-1185">Reference proteome</keyword>
<reference evidence="1 2" key="1">
    <citation type="journal article" date="2019" name="Int. J. Syst. Evol. Microbiol.">
        <title>The Global Catalogue of Microorganisms (GCM) 10K type strain sequencing project: providing services to taxonomists for standard genome sequencing and annotation.</title>
        <authorList>
            <consortium name="The Broad Institute Genomics Platform"/>
            <consortium name="The Broad Institute Genome Sequencing Center for Infectious Disease"/>
            <person name="Wu L."/>
            <person name="Ma J."/>
        </authorList>
    </citation>
    <scope>NUCLEOTIDE SEQUENCE [LARGE SCALE GENOMIC DNA]</scope>
    <source>
        <strain evidence="1 2">JCM 13250</strain>
    </source>
</reference>
<evidence type="ECO:0008006" key="3">
    <source>
        <dbReference type="Google" id="ProtNLM"/>
    </source>
</evidence>
<dbReference type="EMBL" id="BAAALT010000048">
    <property type="protein sequence ID" value="GAA1797586.1"/>
    <property type="molecule type" value="Genomic_DNA"/>
</dbReference>
<comment type="caution">
    <text evidence="1">The sequence shown here is derived from an EMBL/GenBank/DDBJ whole genome shotgun (WGS) entry which is preliminary data.</text>
</comment>
<organism evidence="1 2">
    <name type="scientific">Luedemannella flava</name>
    <dbReference type="NCBI Taxonomy" id="349316"/>
    <lineage>
        <taxon>Bacteria</taxon>
        <taxon>Bacillati</taxon>
        <taxon>Actinomycetota</taxon>
        <taxon>Actinomycetes</taxon>
        <taxon>Micromonosporales</taxon>
        <taxon>Micromonosporaceae</taxon>
        <taxon>Luedemannella</taxon>
    </lineage>
</organism>
<proteinExistence type="predicted"/>
<name>A0ABN2LRG3_9ACTN</name>